<feature type="region of interest" description="Disordered" evidence="1">
    <location>
        <begin position="1"/>
        <end position="35"/>
    </location>
</feature>
<comment type="caution">
    <text evidence="3">The sequence shown here is derived from an EMBL/GenBank/DDBJ whole genome shotgun (WGS) entry which is preliminary data.</text>
</comment>
<keyword evidence="4" id="KW-1185">Reference proteome</keyword>
<organism evidence="3 4">
    <name type="scientific">Imtechella halotolerans K1</name>
    <dbReference type="NCBI Taxonomy" id="946077"/>
    <lineage>
        <taxon>Bacteria</taxon>
        <taxon>Pseudomonadati</taxon>
        <taxon>Bacteroidota</taxon>
        <taxon>Flavobacteriia</taxon>
        <taxon>Flavobacteriales</taxon>
        <taxon>Flavobacteriaceae</taxon>
        <taxon>Imtechella</taxon>
    </lineage>
</organism>
<evidence type="ECO:0000313" key="4">
    <source>
        <dbReference type="Proteomes" id="UP000005938"/>
    </source>
</evidence>
<dbReference type="EMBL" id="AJJU01000040">
    <property type="protein sequence ID" value="EID71696.1"/>
    <property type="molecule type" value="Genomic_DNA"/>
</dbReference>
<dbReference type="RefSeq" id="WP_008241541.1">
    <property type="nucleotide sequence ID" value="NZ_AJJU01000040.1"/>
</dbReference>
<dbReference type="OrthoDB" id="1493235at2"/>
<dbReference type="GO" id="GO:0003677">
    <property type="term" value="F:DNA binding"/>
    <property type="evidence" value="ECO:0007669"/>
    <property type="project" value="UniProtKB-KW"/>
</dbReference>
<feature type="compositionally biased region" description="Basic and acidic residues" evidence="1">
    <location>
        <begin position="20"/>
        <end position="35"/>
    </location>
</feature>
<name>I0W5N0_9FLAO</name>
<reference evidence="3 4" key="1">
    <citation type="journal article" date="2012" name="J. Bacteriol.">
        <title>Genome Sequence of the Halotolerant Bacterium Imtechella halotolerans K1T.</title>
        <authorList>
            <person name="Kumar S."/>
            <person name="Vikram S."/>
            <person name="Subramanian S."/>
            <person name="Raghava G.P."/>
            <person name="Pinnaka A.K."/>
        </authorList>
    </citation>
    <scope>NUCLEOTIDE SEQUENCE [LARGE SCALE GENOMIC DNA]</scope>
    <source>
        <strain evidence="3 4">K1</strain>
    </source>
</reference>
<dbReference type="InterPro" id="IPR002059">
    <property type="entry name" value="CSP_DNA-bd"/>
</dbReference>
<gene>
    <name evidence="3" type="ORF">W5A_13375</name>
</gene>
<dbReference type="Pfam" id="PF00313">
    <property type="entry name" value="CSD"/>
    <property type="match status" value="1"/>
</dbReference>
<dbReference type="SUPFAM" id="SSF50249">
    <property type="entry name" value="Nucleic acid-binding proteins"/>
    <property type="match status" value="1"/>
</dbReference>
<dbReference type="eggNOG" id="COG1278">
    <property type="taxonomic scope" value="Bacteria"/>
</dbReference>
<keyword evidence="3" id="KW-0238">DNA-binding</keyword>
<evidence type="ECO:0000313" key="3">
    <source>
        <dbReference type="EMBL" id="EID71696.1"/>
    </source>
</evidence>
<sequence length="144" mass="16879">MGDSYFKKENAKKKTKKKQEKLQRREDRKVNNNKGKDLEDMIIYVDINGNFTSVPPHLQTTQPVAPRRREEEEPEDALDPDKEFTGIVTYVSEKGYGFITEDTSNDSVFFHHKQLSQQFNKHDSVIYNKEKTDRGDRAINIKKK</sequence>
<feature type="region of interest" description="Disordered" evidence="1">
    <location>
        <begin position="52"/>
        <end position="82"/>
    </location>
</feature>
<evidence type="ECO:0000256" key="1">
    <source>
        <dbReference type="SAM" id="MobiDB-lite"/>
    </source>
</evidence>
<dbReference type="STRING" id="946077.W5A_13375"/>
<feature type="compositionally biased region" description="Basic residues" evidence="1">
    <location>
        <begin position="10"/>
        <end position="19"/>
    </location>
</feature>
<dbReference type="AlphaFoldDB" id="I0W5N0"/>
<feature type="domain" description="CSD" evidence="2">
    <location>
        <begin position="85"/>
        <end position="143"/>
    </location>
</feature>
<dbReference type="Proteomes" id="UP000005938">
    <property type="component" value="Unassembled WGS sequence"/>
</dbReference>
<protein>
    <submittedName>
        <fullName evidence="3">ColD-shock DNA-binding protein family</fullName>
    </submittedName>
</protein>
<accession>I0W5N0</accession>
<feature type="compositionally biased region" description="Polar residues" evidence="1">
    <location>
        <begin position="52"/>
        <end position="63"/>
    </location>
</feature>
<proteinExistence type="predicted"/>
<dbReference type="InterPro" id="IPR012340">
    <property type="entry name" value="NA-bd_OB-fold"/>
</dbReference>
<dbReference type="Gene3D" id="2.40.50.140">
    <property type="entry name" value="Nucleic acid-binding proteins"/>
    <property type="match status" value="1"/>
</dbReference>
<evidence type="ECO:0000259" key="2">
    <source>
        <dbReference type="Pfam" id="PF00313"/>
    </source>
</evidence>